<dbReference type="PRINTS" id="PR01262">
    <property type="entry name" value="INNEXIN"/>
</dbReference>
<feature type="transmembrane region" description="Helical" evidence="12">
    <location>
        <begin position="185"/>
        <end position="204"/>
    </location>
</feature>
<keyword evidence="11 12" id="KW-0407">Ion channel</keyword>
<dbReference type="AlphaFoldDB" id="A0A9D4SH12"/>
<keyword evidence="5 12" id="KW-0812">Transmembrane</keyword>
<evidence type="ECO:0000313" key="13">
    <source>
        <dbReference type="EMBL" id="KAH7640765.1"/>
    </source>
</evidence>
<reference evidence="13" key="1">
    <citation type="submission" date="2020-06" db="EMBL/GenBank/DDBJ databases">
        <authorList>
            <person name="Ji K."/>
            <person name="Li J."/>
        </authorList>
    </citation>
    <scope>NUCLEOTIDE SEQUENCE</scope>
    <source>
        <strain evidence="13">JKM2019</strain>
        <tissue evidence="13">Whole body</tissue>
    </source>
</reference>
<dbReference type="GO" id="GO:0005921">
    <property type="term" value="C:gap junction"/>
    <property type="evidence" value="ECO:0007669"/>
    <property type="project" value="UniProtKB-SubCell"/>
</dbReference>
<comment type="subcellular location">
    <subcellularLocation>
        <location evidence="1">Cell junction</location>
        <location evidence="1">Gap junction</location>
    </subcellularLocation>
    <subcellularLocation>
        <location evidence="2 12">Cell membrane</location>
        <topology evidence="2 12">Multi-pass membrane protein</topology>
    </subcellularLocation>
</comment>
<organism evidence="13">
    <name type="scientific">Dermatophagoides farinae</name>
    <name type="common">American house dust mite</name>
    <dbReference type="NCBI Taxonomy" id="6954"/>
    <lineage>
        <taxon>Eukaryota</taxon>
        <taxon>Metazoa</taxon>
        <taxon>Ecdysozoa</taxon>
        <taxon>Arthropoda</taxon>
        <taxon>Chelicerata</taxon>
        <taxon>Arachnida</taxon>
        <taxon>Acari</taxon>
        <taxon>Acariformes</taxon>
        <taxon>Sarcoptiformes</taxon>
        <taxon>Astigmata</taxon>
        <taxon>Psoroptidia</taxon>
        <taxon>Analgoidea</taxon>
        <taxon>Pyroglyphidae</taxon>
        <taxon>Dermatophagoidinae</taxon>
        <taxon>Dermatophagoides</taxon>
    </lineage>
</organism>
<evidence type="ECO:0000256" key="5">
    <source>
        <dbReference type="ARBA" id="ARBA00022692"/>
    </source>
</evidence>
<keyword evidence="3 12" id="KW-0813">Transport</keyword>
<accession>A0A9D4SH12</accession>
<feature type="transmembrane region" description="Helical" evidence="12">
    <location>
        <begin position="284"/>
        <end position="308"/>
    </location>
</feature>
<comment type="function">
    <text evidence="12">Structural component of the gap junctions.</text>
</comment>
<dbReference type="Pfam" id="PF00876">
    <property type="entry name" value="Innexin"/>
    <property type="match status" value="1"/>
</dbReference>
<evidence type="ECO:0000256" key="2">
    <source>
        <dbReference type="ARBA" id="ARBA00004651"/>
    </source>
</evidence>
<reference evidence="13" key="2">
    <citation type="journal article" date="2021" name="World Allergy Organ. J.">
        <title>Chromosome-level assembly of Dermatophagoides farinae genome and transcriptome reveals two novel allergens Der f 37 and Der f 39.</title>
        <authorList>
            <person name="Chen J."/>
            <person name="Cai Z."/>
            <person name="Fan D."/>
            <person name="Hu J."/>
            <person name="Hou Y."/>
            <person name="He Y."/>
            <person name="Zhang Z."/>
            <person name="Zhao Z."/>
            <person name="Gao P."/>
            <person name="Hu W."/>
            <person name="Sun J."/>
            <person name="Li J."/>
            <person name="Ji K."/>
        </authorList>
    </citation>
    <scope>NUCLEOTIDE SEQUENCE</scope>
    <source>
        <strain evidence="13">JKM2019</strain>
    </source>
</reference>
<dbReference type="PANTHER" id="PTHR11893:SF36">
    <property type="entry name" value="INNEXIN-5"/>
    <property type="match status" value="1"/>
</dbReference>
<evidence type="ECO:0000256" key="7">
    <source>
        <dbReference type="ARBA" id="ARBA00022949"/>
    </source>
</evidence>
<dbReference type="GO" id="GO:0005886">
    <property type="term" value="C:plasma membrane"/>
    <property type="evidence" value="ECO:0007669"/>
    <property type="project" value="UniProtKB-SubCell"/>
</dbReference>
<dbReference type="PANTHER" id="PTHR11893">
    <property type="entry name" value="INNEXIN"/>
    <property type="match status" value="1"/>
</dbReference>
<evidence type="ECO:0000256" key="3">
    <source>
        <dbReference type="ARBA" id="ARBA00022448"/>
    </source>
</evidence>
<evidence type="ECO:0000256" key="4">
    <source>
        <dbReference type="ARBA" id="ARBA00022475"/>
    </source>
</evidence>
<dbReference type="EMBL" id="SDOV01000005">
    <property type="protein sequence ID" value="KAH7640765.1"/>
    <property type="molecule type" value="Genomic_DNA"/>
</dbReference>
<feature type="transmembrane region" description="Helical" evidence="12">
    <location>
        <begin position="211"/>
        <end position="235"/>
    </location>
</feature>
<evidence type="ECO:0000256" key="12">
    <source>
        <dbReference type="RuleBase" id="RU010713"/>
    </source>
</evidence>
<sequence length="393" mass="46105">MFGCLKFKCLSGQNMIHGPLKFVDCYQRFHHIHTAFILFGTMRDSIDCSLQQQQPESSTINPDIFSTYYYNNYCKLHGKFISFGCNKSSSSSSFTELGYTWLNRSSNEEENHQSRSIDNYELPSYQWFSFLLFIFAILLQLPYQIWKCFAYNSFMLTLKRTTTNTTTIEEEDGVEQSMDSQIQMVMSHSTNGCCTLLIIVVWLVKLMNIALLSSLVLVLHLLTKGTFIMLPIIIIDHQWISTECHHYGFYPFPKSTLCMYWYYDQKHSSKQMILIDCLMPINSLLEHVMLFLWIWLAIMAIISIWHIIHQFILTICPCWRRYVLIQQTNHQWNEQTYRLGSKSYTNYIVITSIWIQNTTQSIIQPSLKPSVFPLLPIQSNRRSMIVDESSTNV</sequence>
<keyword evidence="9 12" id="KW-0406">Ion transport</keyword>
<proteinExistence type="inferred from homology"/>
<dbReference type="GO" id="GO:0005243">
    <property type="term" value="F:gap junction channel activity"/>
    <property type="evidence" value="ECO:0007669"/>
    <property type="project" value="TreeGrafter"/>
</dbReference>
<dbReference type="PROSITE" id="PS51013">
    <property type="entry name" value="PANNEXIN"/>
    <property type="match status" value="1"/>
</dbReference>
<dbReference type="InterPro" id="IPR000990">
    <property type="entry name" value="Innexin"/>
</dbReference>
<comment type="similarity">
    <text evidence="12">Belongs to the pannexin family.</text>
</comment>
<evidence type="ECO:0000256" key="10">
    <source>
        <dbReference type="ARBA" id="ARBA00023136"/>
    </source>
</evidence>
<comment type="caution">
    <text evidence="13">The sequence shown here is derived from an EMBL/GenBank/DDBJ whole genome shotgun (WGS) entry which is preliminary data.</text>
</comment>
<keyword evidence="4" id="KW-1003">Cell membrane</keyword>
<keyword evidence="7" id="KW-0965">Cell junction</keyword>
<evidence type="ECO:0000256" key="9">
    <source>
        <dbReference type="ARBA" id="ARBA00023065"/>
    </source>
</evidence>
<dbReference type="Proteomes" id="UP000828236">
    <property type="component" value="Unassembled WGS sequence"/>
</dbReference>
<keyword evidence="8 12" id="KW-1133">Transmembrane helix</keyword>
<dbReference type="GO" id="GO:0034220">
    <property type="term" value="P:monoatomic ion transmembrane transport"/>
    <property type="evidence" value="ECO:0007669"/>
    <property type="project" value="UniProtKB-KW"/>
</dbReference>
<gene>
    <name evidence="12" type="primary">inx</name>
    <name evidence="13" type="ORF">HUG17_8234</name>
</gene>
<keyword evidence="10 12" id="KW-0472">Membrane</keyword>
<name>A0A9D4SH12_DERFA</name>
<feature type="transmembrane region" description="Helical" evidence="12">
    <location>
        <begin position="125"/>
        <end position="146"/>
    </location>
</feature>
<evidence type="ECO:0000256" key="6">
    <source>
        <dbReference type="ARBA" id="ARBA00022868"/>
    </source>
</evidence>
<keyword evidence="6" id="KW-0303">Gap junction</keyword>
<protein>
    <recommendedName>
        <fullName evidence="12">Innexin</fullName>
    </recommendedName>
</protein>
<evidence type="ECO:0000256" key="1">
    <source>
        <dbReference type="ARBA" id="ARBA00004610"/>
    </source>
</evidence>
<evidence type="ECO:0000256" key="11">
    <source>
        <dbReference type="ARBA" id="ARBA00023303"/>
    </source>
</evidence>
<evidence type="ECO:0000256" key="8">
    <source>
        <dbReference type="ARBA" id="ARBA00022989"/>
    </source>
</evidence>